<reference evidence="5 6" key="1">
    <citation type="journal article" date="2021" name="Arch. Microbiol.">
        <title>Myceligenerans indicum sp. nov., an actinobacterium isolated from mangrove sediment of Sundarbans, India.</title>
        <authorList>
            <person name="Asha K."/>
            <person name="Bhadury P."/>
        </authorList>
    </citation>
    <scope>NUCLEOTIDE SEQUENCE [LARGE SCALE GENOMIC DNA]</scope>
    <source>
        <strain evidence="5 6">I2</strain>
    </source>
</reference>
<evidence type="ECO:0000313" key="6">
    <source>
        <dbReference type="Proteomes" id="UP000675409"/>
    </source>
</evidence>
<organism evidence="5 6">
    <name type="scientific">Myceligenerans indicum</name>
    <dbReference type="NCBI Taxonomy" id="2593663"/>
    <lineage>
        <taxon>Bacteria</taxon>
        <taxon>Bacillati</taxon>
        <taxon>Actinomycetota</taxon>
        <taxon>Actinomycetes</taxon>
        <taxon>Micrococcales</taxon>
        <taxon>Promicromonosporaceae</taxon>
        <taxon>Myceligenerans</taxon>
    </lineage>
</organism>
<dbReference type="Pfam" id="PF00106">
    <property type="entry name" value="adh_short"/>
    <property type="match status" value="1"/>
</dbReference>
<dbReference type="InterPro" id="IPR002347">
    <property type="entry name" value="SDR_fam"/>
</dbReference>
<evidence type="ECO:0000256" key="2">
    <source>
        <dbReference type="ARBA" id="ARBA00023002"/>
    </source>
</evidence>
<evidence type="ECO:0000259" key="4">
    <source>
        <dbReference type="SMART" id="SM00822"/>
    </source>
</evidence>
<evidence type="ECO:0000256" key="3">
    <source>
        <dbReference type="RuleBase" id="RU000363"/>
    </source>
</evidence>
<dbReference type="RefSeq" id="WP_201847772.1">
    <property type="nucleotide sequence ID" value="NZ_JABBYC010000021.1"/>
</dbReference>
<dbReference type="SUPFAM" id="SSF51735">
    <property type="entry name" value="NAD(P)-binding Rossmann-fold domains"/>
    <property type="match status" value="1"/>
</dbReference>
<comment type="similarity">
    <text evidence="1 3">Belongs to the short-chain dehydrogenases/reductases (SDR) family.</text>
</comment>
<dbReference type="PRINTS" id="PR00081">
    <property type="entry name" value="GDHRDH"/>
</dbReference>
<dbReference type="InterPro" id="IPR036291">
    <property type="entry name" value="NAD(P)-bd_dom_sf"/>
</dbReference>
<dbReference type="InterPro" id="IPR057326">
    <property type="entry name" value="KR_dom"/>
</dbReference>
<dbReference type="PRINTS" id="PR00080">
    <property type="entry name" value="SDRFAMILY"/>
</dbReference>
<dbReference type="PANTHER" id="PTHR44196:SF1">
    <property type="entry name" value="DEHYDROGENASE_REDUCTASE SDR FAMILY MEMBER 7B"/>
    <property type="match status" value="1"/>
</dbReference>
<comment type="caution">
    <text evidence="5">The sequence shown here is derived from an EMBL/GenBank/DDBJ whole genome shotgun (WGS) entry which is preliminary data.</text>
</comment>
<sequence length="267" mass="27923">MQIKDRTFVVTGGGNGIGREVVLSLLRGTARVAAIDLSEPALAETAKLAGAGDRLTTHAVDIVDRSAVLALPNIVASSHGPADGLVNVAGIIHEFKPVVDLPFEVVERVMNVNFWGTVNTTKAFLPALLDRPQAALVNVSSMGGLVPVPGQSAYGASKAAVKLFTEGLIAELKGTSVQVSVVFPGGVATDITAHSGVKAPPVSGDQEKAMAKLTTPQEAARQVVSAVWTGRRRVIIGGDARMLDRLGRLMPTRAIDIIADRMKNLVK</sequence>
<dbReference type="Gene3D" id="3.40.50.720">
    <property type="entry name" value="NAD(P)-binding Rossmann-like Domain"/>
    <property type="match status" value="1"/>
</dbReference>
<feature type="domain" description="Ketoreductase" evidence="4">
    <location>
        <begin position="6"/>
        <end position="191"/>
    </location>
</feature>
<name>A0ABS1LLG0_9MICO</name>
<gene>
    <name evidence="5" type="ORF">HGK34_12590</name>
</gene>
<proteinExistence type="inferred from homology"/>
<accession>A0ABS1LLG0</accession>
<dbReference type="SMART" id="SM00822">
    <property type="entry name" value="PKS_KR"/>
    <property type="match status" value="1"/>
</dbReference>
<dbReference type="CDD" id="cd05233">
    <property type="entry name" value="SDR_c"/>
    <property type="match status" value="1"/>
</dbReference>
<keyword evidence="6" id="KW-1185">Reference proteome</keyword>
<protein>
    <submittedName>
        <fullName evidence="5">SDR family oxidoreductase</fullName>
    </submittedName>
</protein>
<dbReference type="EMBL" id="JABBYC010000021">
    <property type="protein sequence ID" value="MBL0887105.1"/>
    <property type="molecule type" value="Genomic_DNA"/>
</dbReference>
<dbReference type="PANTHER" id="PTHR44196">
    <property type="entry name" value="DEHYDROGENASE/REDUCTASE SDR FAMILY MEMBER 7B"/>
    <property type="match status" value="1"/>
</dbReference>
<evidence type="ECO:0000256" key="1">
    <source>
        <dbReference type="ARBA" id="ARBA00006484"/>
    </source>
</evidence>
<evidence type="ECO:0000313" key="5">
    <source>
        <dbReference type="EMBL" id="MBL0887105.1"/>
    </source>
</evidence>
<dbReference type="Proteomes" id="UP000675409">
    <property type="component" value="Unassembled WGS sequence"/>
</dbReference>
<keyword evidence="2" id="KW-0560">Oxidoreductase</keyword>